<evidence type="ECO:0000313" key="1">
    <source>
        <dbReference type="EMBL" id="NSJ47083.1"/>
    </source>
</evidence>
<organism evidence="1 2">
    <name type="scientific">Enterocloster clostridioformis</name>
    <dbReference type="NCBI Taxonomy" id="1531"/>
    <lineage>
        <taxon>Bacteria</taxon>
        <taxon>Bacillati</taxon>
        <taxon>Bacillota</taxon>
        <taxon>Clostridia</taxon>
        <taxon>Lachnospirales</taxon>
        <taxon>Lachnospiraceae</taxon>
        <taxon>Enterocloster</taxon>
    </lineage>
</organism>
<sequence>MESADSIRSLYRHFLSGITLKSLTAFYYACSYSKADYSRFMNVTASLALKLIPDSLKSQPVFFCIDDTMISKFGRKFEDVSKLFDHAAH</sequence>
<comment type="caution">
    <text evidence="1">The sequence shown here is derived from an EMBL/GenBank/DDBJ whole genome shotgun (WGS) entry which is preliminary data.</text>
</comment>
<dbReference type="EMBL" id="JAAISW010000171">
    <property type="protein sequence ID" value="NSJ47083.1"/>
    <property type="molecule type" value="Genomic_DNA"/>
</dbReference>
<evidence type="ECO:0000313" key="2">
    <source>
        <dbReference type="Proteomes" id="UP000719916"/>
    </source>
</evidence>
<evidence type="ECO:0008006" key="3">
    <source>
        <dbReference type="Google" id="ProtNLM"/>
    </source>
</evidence>
<gene>
    <name evidence="1" type="ORF">G5B26_26970</name>
</gene>
<dbReference type="AlphaFoldDB" id="A0ABD6LQS5"/>
<accession>A0ABD6LQS5</accession>
<dbReference type="Proteomes" id="UP000719916">
    <property type="component" value="Unassembled WGS sequence"/>
</dbReference>
<proteinExistence type="predicted"/>
<protein>
    <recommendedName>
        <fullName evidence="3">Transposase IS701-like DDE domain-containing protein</fullName>
    </recommendedName>
</protein>
<reference evidence="1 2" key="1">
    <citation type="journal article" date="2020" name="Cell Host Microbe">
        <title>Functional and Genomic Variation between Human-Derived Isolates of Lachnospiraceae Reveals Inter- and Intra-Species Diversity.</title>
        <authorList>
            <person name="Sorbara M.T."/>
            <person name="Littmann E.R."/>
            <person name="Fontana E."/>
            <person name="Moody T.U."/>
            <person name="Kohout C.E."/>
            <person name="Gjonbalaj M."/>
            <person name="Eaton V."/>
            <person name="Seok R."/>
            <person name="Leiner I.M."/>
            <person name="Pamer E.G."/>
        </authorList>
    </citation>
    <scope>NUCLEOTIDE SEQUENCE [LARGE SCALE GENOMIC DNA]</scope>
    <source>
        <strain evidence="1 2">MSK.2.26</strain>
    </source>
</reference>
<name>A0ABD6LQS5_9FIRM</name>
<feature type="non-terminal residue" evidence="1">
    <location>
        <position position="89"/>
    </location>
</feature>